<evidence type="ECO:0000259" key="4">
    <source>
        <dbReference type="Pfam" id="PF00150"/>
    </source>
</evidence>
<evidence type="ECO:0000313" key="6">
    <source>
        <dbReference type="Proteomes" id="UP000245768"/>
    </source>
</evidence>
<proteinExistence type="inferred from homology"/>
<protein>
    <submittedName>
        <fullName evidence="5">Glycoside hydrolase</fullName>
    </submittedName>
</protein>
<evidence type="ECO:0000256" key="3">
    <source>
        <dbReference type="ARBA" id="ARBA00023295"/>
    </source>
</evidence>
<dbReference type="InterPro" id="IPR017853">
    <property type="entry name" value="GH"/>
</dbReference>
<dbReference type="InterPro" id="IPR018087">
    <property type="entry name" value="Glyco_hydro_5_CS"/>
</dbReference>
<name>A0A316YPV8_9BASI</name>
<dbReference type="GO" id="GO:0000272">
    <property type="term" value="P:polysaccharide catabolic process"/>
    <property type="evidence" value="ECO:0007669"/>
    <property type="project" value="InterPro"/>
</dbReference>
<dbReference type="GeneID" id="37045842"/>
<dbReference type="PROSITE" id="PS00659">
    <property type="entry name" value="GLYCOSYL_HYDROL_F5"/>
    <property type="match status" value="1"/>
</dbReference>
<evidence type="ECO:0000256" key="1">
    <source>
        <dbReference type="ARBA" id="ARBA00005641"/>
    </source>
</evidence>
<organism evidence="5 6">
    <name type="scientific">Acaromyces ingoldii</name>
    <dbReference type="NCBI Taxonomy" id="215250"/>
    <lineage>
        <taxon>Eukaryota</taxon>
        <taxon>Fungi</taxon>
        <taxon>Dikarya</taxon>
        <taxon>Basidiomycota</taxon>
        <taxon>Ustilaginomycotina</taxon>
        <taxon>Exobasidiomycetes</taxon>
        <taxon>Exobasidiales</taxon>
        <taxon>Cryptobasidiaceae</taxon>
        <taxon>Acaromyces</taxon>
    </lineage>
</organism>
<accession>A0A316YPV8</accession>
<dbReference type="PANTHER" id="PTHR31263:SF0">
    <property type="entry name" value="CELLULASE FAMILY PROTEIN (AFU_ORTHOLOGUE AFUA_5G14560)"/>
    <property type="match status" value="1"/>
</dbReference>
<keyword evidence="6" id="KW-1185">Reference proteome</keyword>
<dbReference type="AlphaFoldDB" id="A0A316YPV8"/>
<dbReference type="OrthoDB" id="442731at2759"/>
<dbReference type="RefSeq" id="XP_025378768.1">
    <property type="nucleotide sequence ID" value="XM_025523926.1"/>
</dbReference>
<comment type="similarity">
    <text evidence="1">Belongs to the glycosyl hydrolase 5 (cellulase A) family.</text>
</comment>
<reference evidence="5 6" key="1">
    <citation type="journal article" date="2018" name="Mol. Biol. Evol.">
        <title>Broad Genomic Sampling Reveals a Smut Pathogenic Ancestry of the Fungal Clade Ustilaginomycotina.</title>
        <authorList>
            <person name="Kijpornyongpan T."/>
            <person name="Mondo S.J."/>
            <person name="Barry K."/>
            <person name="Sandor L."/>
            <person name="Lee J."/>
            <person name="Lipzen A."/>
            <person name="Pangilinan J."/>
            <person name="LaButti K."/>
            <person name="Hainaut M."/>
            <person name="Henrissat B."/>
            <person name="Grigoriev I.V."/>
            <person name="Spatafora J.W."/>
            <person name="Aime M.C."/>
        </authorList>
    </citation>
    <scope>NUCLEOTIDE SEQUENCE [LARGE SCALE GENOMIC DNA]</scope>
    <source>
        <strain evidence="5 6">MCA 4198</strain>
    </source>
</reference>
<dbReference type="STRING" id="215250.A0A316YPV8"/>
<evidence type="ECO:0000256" key="2">
    <source>
        <dbReference type="ARBA" id="ARBA00022801"/>
    </source>
</evidence>
<evidence type="ECO:0000313" key="5">
    <source>
        <dbReference type="EMBL" id="PWN91570.1"/>
    </source>
</evidence>
<dbReference type="PANTHER" id="PTHR31263">
    <property type="entry name" value="CELLULASE FAMILY PROTEIN (AFU_ORTHOLOGUE AFUA_5G14560)"/>
    <property type="match status" value="1"/>
</dbReference>
<feature type="domain" description="Glycoside hydrolase family 5" evidence="4">
    <location>
        <begin position="87"/>
        <end position="388"/>
    </location>
</feature>
<keyword evidence="2 5" id="KW-0378">Hydrolase</keyword>
<sequence>MTASVNNNSTIVGLGNSTTNLTETWKPPLSTRGRYIIDANNRRFKLRGGNWHGASGTYLGRGDINDDQNHHVGEKAYQTPLCLDRVAIDDIVDSFLRLGINSVRLPFSNEMIHTTAQNTIPDSALAANPQLKGMTPLEIYDACIEALTKKGIAVILNNHTVKSIWCCGVDVNARWNGIQSTETWIQDWLFMARRYKDNARVVGAELYNEPRRDFLSDPVWGSGGNTDWWQASFEAGTRIHREANSDLLIIVEGINYVGIPTRFTTHYRPELQPVANLSHAFPSPDKLIYSSHFYAYTGPNATGGSDIGGTDDALYRDLEPSVLSNTLDTLAFYVATSLSDVQKHYTSPVWISEFGSGGRSDTLAADRSWWNRFCGLLRQHDTDYAYWPLVGWQTNGQGDGYALNEWDANGQLLSITDPGDWRLDAYAALQNDTNLGQQGMVQEVPRWTMLYPRLGSAQQSNALAQSGGGVNGLQTGDRKASCPDGLRLAALSHQQDPSALCTDATFGRDLWNGSVSSSKLEVVTTEVHVQRGQDWAKGFTKFQCPERSFLIGYSYTGDASVSAICAPVVDPNRTLPSQIRTVWFNKATNIDQKNDHGNFATPGQTFGACRDDELAIGYAFSIHDNGGWPSALLCQTNNPAGIVDGTLQNYQTPSAALLLLVTTILWTLLQRF</sequence>
<dbReference type="GO" id="GO:0004553">
    <property type="term" value="F:hydrolase activity, hydrolyzing O-glycosyl compounds"/>
    <property type="evidence" value="ECO:0007669"/>
    <property type="project" value="InterPro"/>
</dbReference>
<dbReference type="InterPro" id="IPR001547">
    <property type="entry name" value="Glyco_hydro_5"/>
</dbReference>
<keyword evidence="3" id="KW-0326">Glycosidase</keyword>
<dbReference type="InParanoid" id="A0A316YPV8"/>
<gene>
    <name evidence="5" type="ORF">FA10DRAFT_284502</name>
</gene>
<dbReference type="EMBL" id="KZ819635">
    <property type="protein sequence ID" value="PWN91570.1"/>
    <property type="molecule type" value="Genomic_DNA"/>
</dbReference>
<dbReference type="Proteomes" id="UP000245768">
    <property type="component" value="Unassembled WGS sequence"/>
</dbReference>
<dbReference type="Pfam" id="PF00150">
    <property type="entry name" value="Cellulase"/>
    <property type="match status" value="1"/>
</dbReference>
<dbReference type="Gene3D" id="3.20.20.80">
    <property type="entry name" value="Glycosidases"/>
    <property type="match status" value="1"/>
</dbReference>
<dbReference type="SUPFAM" id="SSF51445">
    <property type="entry name" value="(Trans)glycosidases"/>
    <property type="match status" value="1"/>
</dbReference>